<comment type="caution">
    <text evidence="1">The sequence shown here is derived from an EMBL/GenBank/DDBJ whole genome shotgun (WGS) entry which is preliminary data.</text>
</comment>
<dbReference type="EMBL" id="BLYL01000003">
    <property type="protein sequence ID" value="GFO93814.1"/>
    <property type="molecule type" value="Genomic_DNA"/>
</dbReference>
<name>A0AAI9NY33_9FIRM</name>
<proteinExistence type="predicted"/>
<protein>
    <submittedName>
        <fullName evidence="1">Uncharacterized protein</fullName>
    </submittedName>
</protein>
<evidence type="ECO:0000313" key="1">
    <source>
        <dbReference type="EMBL" id="GFO93814.1"/>
    </source>
</evidence>
<sequence length="237" mass="27393">MPGYIIHLCEGRYIADKLHISKESQPELLNDFLLGCVLPDAVMDKALTHFRPEWQNDLITKYPDIDHILSEYPVEAMTPADLGILAHLMMDAAYVEEFWPQYFQFEAGDNTPTCVTRDIDHVRMHELSMQPEGRSIPFRDFFSEQFFYGDYNVTNPLFIRDFSPIIPKVSSPDMTIKKCLCFSQSRLQNDLDSFTSIDTDVGNNTTNVFPYKALKDFIISQADRFLRLIDNKKASTR</sequence>
<reference evidence="1" key="1">
    <citation type="submission" date="2020-06" db="EMBL/GenBank/DDBJ databases">
        <title>Characterization of fructooligosaccharide metabolism and fructooligosaccharide-degrading enzymes in human commensal butyrate producers.</title>
        <authorList>
            <person name="Tanno H."/>
            <person name="Fujii T."/>
            <person name="Hirano K."/>
            <person name="Maeno S."/>
            <person name="Tonozuka T."/>
            <person name="Sakamoto M."/>
            <person name="Ohkuma M."/>
            <person name="Tochio T."/>
            <person name="Endo A."/>
        </authorList>
    </citation>
    <scope>NUCLEOTIDE SEQUENCE</scope>
    <source>
        <strain evidence="1">JCM 31265</strain>
    </source>
</reference>
<dbReference type="AlphaFoldDB" id="A0AAI9NY33"/>
<dbReference type="Proteomes" id="UP000660047">
    <property type="component" value="Unassembled WGS sequence"/>
</dbReference>
<dbReference type="RefSeq" id="WP_055147013.1">
    <property type="nucleotide sequence ID" value="NZ_BLYL01000003.1"/>
</dbReference>
<accession>A0AAI9NY33</accession>
<organism evidence="1 2">
    <name type="scientific">Coprococcus eutactus</name>
    <dbReference type="NCBI Taxonomy" id="33043"/>
    <lineage>
        <taxon>Bacteria</taxon>
        <taxon>Bacillati</taxon>
        <taxon>Bacillota</taxon>
        <taxon>Clostridia</taxon>
        <taxon>Lachnospirales</taxon>
        <taxon>Lachnospiraceae</taxon>
        <taxon>Coprococcus</taxon>
    </lineage>
</organism>
<evidence type="ECO:0000313" key="2">
    <source>
        <dbReference type="Proteomes" id="UP000660047"/>
    </source>
</evidence>
<gene>
    <name evidence="1" type="ORF">COEU31_08600</name>
</gene>